<dbReference type="FunFam" id="1.25.40.90:FF:000018">
    <property type="entry name" value="ENTH/VHS family protein isoform 1"/>
    <property type="match status" value="1"/>
</dbReference>
<reference evidence="5" key="1">
    <citation type="submission" date="2022-11" db="EMBL/GenBank/DDBJ databases">
        <authorList>
            <person name="Hyden B.L."/>
            <person name="Feng K."/>
            <person name="Yates T."/>
            <person name="Jawdy S."/>
            <person name="Smart L.B."/>
            <person name="Muchero W."/>
        </authorList>
    </citation>
    <scope>NUCLEOTIDE SEQUENCE</scope>
    <source>
        <tissue evidence="5">Shoot tip</tissue>
    </source>
</reference>
<evidence type="ECO:0000259" key="4">
    <source>
        <dbReference type="PROSITE" id="PS51391"/>
    </source>
</evidence>
<dbReference type="GO" id="GO:0005634">
    <property type="term" value="C:nucleus"/>
    <property type="evidence" value="ECO:0007669"/>
    <property type="project" value="UniProtKB-ARBA"/>
</dbReference>
<dbReference type="CDD" id="cd16981">
    <property type="entry name" value="CID_RPRD_like"/>
    <property type="match status" value="1"/>
</dbReference>
<protein>
    <submittedName>
        <fullName evidence="5">CYCLIN-DEPENDENT KINASE INHIBITOR-RELATED PROTEIN</fullName>
    </submittedName>
</protein>
<organism evidence="5 6">
    <name type="scientific">Salix viminalis</name>
    <name type="common">Common osier</name>
    <name type="synonym">Basket willow</name>
    <dbReference type="NCBI Taxonomy" id="40686"/>
    <lineage>
        <taxon>Eukaryota</taxon>
        <taxon>Viridiplantae</taxon>
        <taxon>Streptophyta</taxon>
        <taxon>Embryophyta</taxon>
        <taxon>Tracheophyta</taxon>
        <taxon>Spermatophyta</taxon>
        <taxon>Magnoliopsida</taxon>
        <taxon>eudicotyledons</taxon>
        <taxon>Gunneridae</taxon>
        <taxon>Pentapetalae</taxon>
        <taxon>rosids</taxon>
        <taxon>fabids</taxon>
        <taxon>Malpighiales</taxon>
        <taxon>Salicaceae</taxon>
        <taxon>Saliceae</taxon>
        <taxon>Salix</taxon>
    </lineage>
</organism>
<dbReference type="SMART" id="SM00582">
    <property type="entry name" value="RPR"/>
    <property type="match status" value="1"/>
</dbReference>
<dbReference type="Proteomes" id="UP001151529">
    <property type="component" value="Chromosome 5"/>
</dbReference>
<dbReference type="InterPro" id="IPR006569">
    <property type="entry name" value="CID_dom"/>
</dbReference>
<dbReference type="Gene3D" id="1.25.40.90">
    <property type="match status" value="1"/>
</dbReference>
<sequence length="529" mass="58627">MNSAFSEQILADKLAKLNGTQQCIESLSRWCIHHRSKAELAVETWDKQFHNSDMLKKVPLLYLANDILQNSKRKGNEFVAEFWKVLPAALKNVVEKGDDRDKNVVSRLVNIWEERTVFGSRARSLRELMLGQDAPPPLEFSKKRSRSVKNTKRDSRSIRTKLSVGGAAEKIVSAFNLMVSEKPNEEAEMSNCKSAVHSVRIMEKDVNIACSNNDKDPKRKTLAKELEDNENLLKQSIEKLKSVEASRAALVSQLKEALQEQESELEGVRTQIQQWQGDLIRSHRHKQRKPAKMQRRLNGEVLEASNTTIVPADSNPKAGQTPQRTAAAIAAEVAEKLAASSSSQMIMHAVLSTFAAEEAKNAQLTKAPTPSNAFASMLTHSVNDSLSKPEKTLPVSDPNVFMLAQPLTAPTTHPYQSALLTQPTPTTQSQFHILPNSSSQHYMQPGGGITTPYAYGNFSVLPPGPPLPPPPPYKVSQTVPLAQQPSQMPQQQEAPINQKQPMSSTQQPLGAHFRPQPPGMEYYGHPSYS</sequence>
<dbReference type="GO" id="GO:0000993">
    <property type="term" value="F:RNA polymerase II complex binding"/>
    <property type="evidence" value="ECO:0007669"/>
    <property type="project" value="TreeGrafter"/>
</dbReference>
<feature type="compositionally biased region" description="Pro residues" evidence="3">
    <location>
        <begin position="462"/>
        <end position="473"/>
    </location>
</feature>
<keyword evidence="2" id="KW-0175">Coiled coil</keyword>
<evidence type="ECO:0000256" key="1">
    <source>
        <dbReference type="ARBA" id="ARBA00022664"/>
    </source>
</evidence>
<keyword evidence="1" id="KW-0507">mRNA processing</keyword>
<dbReference type="SUPFAM" id="SSF48464">
    <property type="entry name" value="ENTH/VHS domain"/>
    <property type="match status" value="1"/>
</dbReference>
<evidence type="ECO:0000313" key="6">
    <source>
        <dbReference type="Proteomes" id="UP001151529"/>
    </source>
</evidence>
<evidence type="ECO:0000256" key="2">
    <source>
        <dbReference type="SAM" id="Coils"/>
    </source>
</evidence>
<feature type="compositionally biased region" description="Low complexity" evidence="3">
    <location>
        <begin position="483"/>
        <end position="492"/>
    </location>
</feature>
<dbReference type="PANTHER" id="PTHR12460:SF27">
    <property type="entry name" value="ENTH_VHS FAMILY PROTEIN"/>
    <property type="match status" value="1"/>
</dbReference>
<comment type="caution">
    <text evidence="5">The sequence shown here is derived from an EMBL/GenBank/DDBJ whole genome shotgun (WGS) entry which is preliminary data.</text>
</comment>
<evidence type="ECO:0000313" key="5">
    <source>
        <dbReference type="EMBL" id="KAJ6737148.1"/>
    </source>
</evidence>
<feature type="compositionally biased region" description="Polar residues" evidence="3">
    <location>
        <begin position="493"/>
        <end position="508"/>
    </location>
</feature>
<gene>
    <name evidence="5" type="ORF">OIU85_019237</name>
</gene>
<feature type="region of interest" description="Disordered" evidence="3">
    <location>
        <begin position="136"/>
        <end position="157"/>
    </location>
</feature>
<dbReference type="PROSITE" id="PS51391">
    <property type="entry name" value="CID"/>
    <property type="match status" value="1"/>
</dbReference>
<feature type="coiled-coil region" evidence="2">
    <location>
        <begin position="219"/>
        <end position="278"/>
    </location>
</feature>
<keyword evidence="6" id="KW-1185">Reference proteome</keyword>
<dbReference type="AlphaFoldDB" id="A0A9Q0UVX7"/>
<dbReference type="InterPro" id="IPR008942">
    <property type="entry name" value="ENTH_VHS"/>
</dbReference>
<name>A0A9Q0UVX7_SALVM</name>
<dbReference type="Pfam" id="PF04818">
    <property type="entry name" value="CID"/>
    <property type="match status" value="1"/>
</dbReference>
<dbReference type="EMBL" id="JAPFFL010000003">
    <property type="protein sequence ID" value="KAJ6737148.1"/>
    <property type="molecule type" value="Genomic_DNA"/>
</dbReference>
<dbReference type="OrthoDB" id="10069473at2759"/>
<dbReference type="GO" id="GO:0031124">
    <property type="term" value="P:mRNA 3'-end processing"/>
    <property type="evidence" value="ECO:0007669"/>
    <property type="project" value="TreeGrafter"/>
</dbReference>
<evidence type="ECO:0000256" key="3">
    <source>
        <dbReference type="SAM" id="MobiDB-lite"/>
    </source>
</evidence>
<dbReference type="PANTHER" id="PTHR12460">
    <property type="entry name" value="CYCLIN-DEPENDENT KINASE INHIBITOR-RELATED PROTEIN"/>
    <property type="match status" value="1"/>
</dbReference>
<proteinExistence type="predicted"/>
<accession>A0A9Q0UVX7</accession>
<feature type="domain" description="CID" evidence="4">
    <location>
        <begin position="2"/>
        <end position="134"/>
    </location>
</feature>
<reference evidence="5" key="2">
    <citation type="journal article" date="2023" name="Int. J. Mol. Sci.">
        <title>De Novo Assembly and Annotation of 11 Diverse Shrub Willow (Salix) Genomes Reveals Novel Gene Organization in Sex-Linked Regions.</title>
        <authorList>
            <person name="Hyden B."/>
            <person name="Feng K."/>
            <person name="Yates T.B."/>
            <person name="Jawdy S."/>
            <person name="Cereghino C."/>
            <person name="Smart L.B."/>
            <person name="Muchero W."/>
        </authorList>
    </citation>
    <scope>NUCLEOTIDE SEQUENCE [LARGE SCALE GENOMIC DNA]</scope>
    <source>
        <tissue evidence="5">Shoot tip</tissue>
    </source>
</reference>
<feature type="region of interest" description="Disordered" evidence="3">
    <location>
        <begin position="461"/>
        <end position="529"/>
    </location>
</feature>